<proteinExistence type="predicted"/>
<evidence type="ECO:0000313" key="1">
    <source>
        <dbReference type="EMBL" id="KFU82038.1"/>
    </source>
</evidence>
<evidence type="ECO:0000313" key="2">
    <source>
        <dbReference type="Proteomes" id="UP000256220"/>
    </source>
</evidence>
<dbReference type="GO" id="GO:0016491">
    <property type="term" value="F:oxidoreductase activity"/>
    <property type="evidence" value="ECO:0007669"/>
    <property type="project" value="TreeGrafter"/>
</dbReference>
<dbReference type="InterPro" id="IPR011989">
    <property type="entry name" value="ARM-like"/>
</dbReference>
<evidence type="ECO:0008006" key="3">
    <source>
        <dbReference type="Google" id="ProtNLM"/>
    </source>
</evidence>
<dbReference type="SUPFAM" id="SSF48371">
    <property type="entry name" value="ARM repeat"/>
    <property type="match status" value="1"/>
</dbReference>
<dbReference type="Proteomes" id="UP000256220">
    <property type="component" value="Unassembled WGS sequence"/>
</dbReference>
<dbReference type="PANTHER" id="PTHR12697">
    <property type="entry name" value="PBS LYASE HEAT-LIKE PROTEIN"/>
    <property type="match status" value="1"/>
</dbReference>
<accession>A0A2P2FZ83</accession>
<keyword evidence="2" id="KW-1185">Reference proteome</keyword>
<dbReference type="EMBL" id="JFBM01000004">
    <property type="protein sequence ID" value="KFU82038.1"/>
    <property type="molecule type" value="Genomic_DNA"/>
</dbReference>
<dbReference type="Gene3D" id="1.25.10.10">
    <property type="entry name" value="Leucine-rich Repeat Variant"/>
    <property type="match status" value="1"/>
</dbReference>
<dbReference type="AlphaFoldDB" id="A0A2P2FZ83"/>
<dbReference type="RefSeq" id="WP_034307182.1">
    <property type="nucleotide sequence ID" value="NZ_JFBM01000004.1"/>
</dbReference>
<sequence length="263" mass="28891">MTDTFGPGSLNAEAAAIFAELCREPADDGYFRRLVADDSPTLDESLTAVIRAATGQHDVMVLACRVLIERDPWRSLDFFPDFVRPAAVARERGAKILAWFAQIFVGDPSPTAWQFGYSRLRSVDAIGDYTRLAKHHFAAVRLGAMLGLADTADLAALDPLARGLDDRSQRVREAAANAVRRLRHAGPVKDILAHPVHQKLIQALSDRSAEVRIAAARALGSLGDHDSLRKHSHSLQEEGAELKRILNDHVPPLDKIWPLDDTT</sequence>
<dbReference type="Pfam" id="PF13513">
    <property type="entry name" value="HEAT_EZ"/>
    <property type="match status" value="1"/>
</dbReference>
<dbReference type="PANTHER" id="PTHR12697:SF5">
    <property type="entry name" value="DEOXYHYPUSINE HYDROXYLASE"/>
    <property type="match status" value="1"/>
</dbReference>
<organism evidence="1 2">
    <name type="scientific">Amycolatopsis lurida NRRL 2430</name>
    <dbReference type="NCBI Taxonomy" id="1460371"/>
    <lineage>
        <taxon>Bacteria</taxon>
        <taxon>Bacillati</taxon>
        <taxon>Actinomycetota</taxon>
        <taxon>Actinomycetes</taxon>
        <taxon>Pseudonocardiales</taxon>
        <taxon>Pseudonocardiaceae</taxon>
        <taxon>Amycolatopsis</taxon>
    </lineage>
</organism>
<name>A0A2P2FZ83_AMYLU</name>
<comment type="caution">
    <text evidence="1">The sequence shown here is derived from an EMBL/GenBank/DDBJ whole genome shotgun (WGS) entry which is preliminary data.</text>
</comment>
<protein>
    <recommendedName>
        <fullName evidence="3">PBS lyase</fullName>
    </recommendedName>
</protein>
<gene>
    <name evidence="1" type="ORF">BB31_06760</name>
</gene>
<reference evidence="1 2" key="1">
    <citation type="journal article" date="2014" name="Genome Announc.">
        <title>Draft Genome Sequence of Amycolatopsis lurida NRRL 2430, Producer of the Glycopeptide Family Antibiotic Ristocetin.</title>
        <authorList>
            <person name="Kwun M.J."/>
            <person name="Hong H.J."/>
        </authorList>
    </citation>
    <scope>NUCLEOTIDE SEQUENCE [LARGE SCALE GENOMIC DNA]</scope>
    <source>
        <strain evidence="1 2">NRRL 2430</strain>
    </source>
</reference>
<dbReference type="InterPro" id="IPR016024">
    <property type="entry name" value="ARM-type_fold"/>
</dbReference>